<evidence type="ECO:0000313" key="5">
    <source>
        <dbReference type="Proteomes" id="UP000683575"/>
    </source>
</evidence>
<protein>
    <recommendedName>
        <fullName evidence="1">protein acetyllysine N-acetyltransferase</fullName>
        <ecNumber evidence="1">2.3.1.286</ecNumber>
    </recommendedName>
</protein>
<dbReference type="AlphaFoldDB" id="A0A975SZ93"/>
<feature type="active site" description="Proton acceptor" evidence="2">
    <location>
        <position position="119"/>
    </location>
</feature>
<dbReference type="GO" id="GO:0046872">
    <property type="term" value="F:metal ion binding"/>
    <property type="evidence" value="ECO:0007669"/>
    <property type="project" value="UniProtKB-KW"/>
</dbReference>
<gene>
    <name evidence="4" type="ORF">KRR39_22865</name>
</gene>
<evidence type="ECO:0000256" key="2">
    <source>
        <dbReference type="PROSITE-ProRule" id="PRU00236"/>
    </source>
</evidence>
<keyword evidence="5" id="KW-1185">Reference proteome</keyword>
<dbReference type="GO" id="GO:0017136">
    <property type="term" value="F:histone deacetylase activity, NAD-dependent"/>
    <property type="evidence" value="ECO:0007669"/>
    <property type="project" value="TreeGrafter"/>
</dbReference>
<dbReference type="CDD" id="cd01407">
    <property type="entry name" value="SIR2-fam"/>
    <property type="match status" value="1"/>
</dbReference>
<dbReference type="KEGG" id="nps:KRR39_22865"/>
<sequence length="261" mass="27484">MSTPAPALGDLLADATRVVAFTGAGISTESGIPDFRSPDGVWTRYDPTDFTFGRYVESAEVRERSWRMRREFLAAGHHPNAGHLALARLEQAGRSPGVVTQNIDGLHQDAGSRRVVEVHGTAREVMCIGHRPRGGVPEGCGFTAPVSWALDLVDAGDPDPLCPLCGGLVKSSTVSFEQVLLPHVVRDALALVAQADLLLAVGSSLAVYPAADLPVVAVRNGARLVIVNDEPTPYDDLADLVVRGRAGEVLATAVDAVLTPG</sequence>
<dbReference type="GO" id="GO:0070403">
    <property type="term" value="F:NAD+ binding"/>
    <property type="evidence" value="ECO:0007669"/>
    <property type="project" value="InterPro"/>
</dbReference>
<evidence type="ECO:0000256" key="1">
    <source>
        <dbReference type="ARBA" id="ARBA00012928"/>
    </source>
</evidence>
<dbReference type="EMBL" id="CP077062">
    <property type="protein sequence ID" value="QWZ08145.1"/>
    <property type="molecule type" value="Genomic_DNA"/>
</dbReference>
<reference evidence="4" key="1">
    <citation type="submission" date="2021-06" db="EMBL/GenBank/DDBJ databases">
        <title>Complete genome sequence of Nocardioides sp. G188.</title>
        <authorList>
            <person name="Im W.-T."/>
        </authorList>
    </citation>
    <scope>NUCLEOTIDE SEQUENCE</scope>
    <source>
        <strain evidence="4">G188</strain>
    </source>
</reference>
<dbReference type="InterPro" id="IPR003000">
    <property type="entry name" value="Sirtuin"/>
</dbReference>
<name>A0A975SZ93_9ACTN</name>
<dbReference type="Pfam" id="PF02146">
    <property type="entry name" value="SIR2"/>
    <property type="match status" value="1"/>
</dbReference>
<organism evidence="4 5">
    <name type="scientific">Nocardioides panacis</name>
    <dbReference type="NCBI Taxonomy" id="2849501"/>
    <lineage>
        <taxon>Bacteria</taxon>
        <taxon>Bacillati</taxon>
        <taxon>Actinomycetota</taxon>
        <taxon>Actinomycetes</taxon>
        <taxon>Propionibacteriales</taxon>
        <taxon>Nocardioidaceae</taxon>
        <taxon>Nocardioides</taxon>
    </lineage>
</organism>
<feature type="binding site" evidence="2">
    <location>
        <position position="140"/>
    </location>
    <ligand>
        <name>Zn(2+)</name>
        <dbReference type="ChEBI" id="CHEBI:29105"/>
    </ligand>
</feature>
<feature type="binding site" evidence="2">
    <location>
        <position position="162"/>
    </location>
    <ligand>
        <name>Zn(2+)</name>
        <dbReference type="ChEBI" id="CHEBI:29105"/>
    </ligand>
</feature>
<feature type="binding site" evidence="2">
    <location>
        <position position="165"/>
    </location>
    <ligand>
        <name>Zn(2+)</name>
        <dbReference type="ChEBI" id="CHEBI:29105"/>
    </ligand>
</feature>
<proteinExistence type="predicted"/>
<dbReference type="PANTHER" id="PTHR11085">
    <property type="entry name" value="NAD-DEPENDENT PROTEIN DEACYLASE SIRTUIN-5, MITOCHONDRIAL-RELATED"/>
    <property type="match status" value="1"/>
</dbReference>
<dbReference type="RefSeq" id="WP_216939654.1">
    <property type="nucleotide sequence ID" value="NZ_CP077062.1"/>
</dbReference>
<feature type="domain" description="Deacetylase sirtuin-type" evidence="3">
    <location>
        <begin position="1"/>
        <end position="260"/>
    </location>
</feature>
<dbReference type="PANTHER" id="PTHR11085:SF4">
    <property type="entry name" value="NAD-DEPENDENT PROTEIN DEACYLASE"/>
    <property type="match status" value="1"/>
</dbReference>
<dbReference type="InterPro" id="IPR026590">
    <property type="entry name" value="Ssirtuin_cat_dom"/>
</dbReference>
<keyword evidence="2" id="KW-0862">Zinc</keyword>
<feature type="binding site" evidence="2">
    <location>
        <position position="127"/>
    </location>
    <ligand>
        <name>Zn(2+)</name>
        <dbReference type="ChEBI" id="CHEBI:29105"/>
    </ligand>
</feature>
<dbReference type="InterPro" id="IPR050134">
    <property type="entry name" value="NAD-dep_sirtuin_deacylases"/>
</dbReference>
<keyword evidence="2" id="KW-0479">Metal-binding</keyword>
<evidence type="ECO:0000259" key="3">
    <source>
        <dbReference type="PROSITE" id="PS50305"/>
    </source>
</evidence>
<dbReference type="EC" id="2.3.1.286" evidence="1"/>
<evidence type="ECO:0000313" key="4">
    <source>
        <dbReference type="EMBL" id="QWZ08145.1"/>
    </source>
</evidence>
<dbReference type="PROSITE" id="PS50305">
    <property type="entry name" value="SIRTUIN"/>
    <property type="match status" value="1"/>
</dbReference>
<dbReference type="Proteomes" id="UP000683575">
    <property type="component" value="Chromosome"/>
</dbReference>
<accession>A0A975SZ93</accession>